<evidence type="ECO:0000313" key="2">
    <source>
        <dbReference type="Proteomes" id="UP000559987"/>
    </source>
</evidence>
<evidence type="ECO:0000313" key="1">
    <source>
        <dbReference type="EMBL" id="MBB3167411.1"/>
    </source>
</evidence>
<proteinExistence type="predicted"/>
<protein>
    <submittedName>
        <fullName evidence="1">Polar amino acid transport system substrate-binding protein</fullName>
    </submittedName>
</protein>
<keyword evidence="2" id="KW-1185">Reference proteome</keyword>
<comment type="caution">
    <text evidence="1">The sequence shown here is derived from an EMBL/GenBank/DDBJ whole genome shotgun (WGS) entry which is preliminary data.</text>
</comment>
<name>A0A839UKW7_9GAMM</name>
<dbReference type="SUPFAM" id="SSF53850">
    <property type="entry name" value="Periplasmic binding protein-like II"/>
    <property type="match status" value="1"/>
</dbReference>
<dbReference type="AlphaFoldDB" id="A0A839UKW7"/>
<reference evidence="1 2" key="1">
    <citation type="submission" date="2020-08" db="EMBL/GenBank/DDBJ databases">
        <title>Genomic Encyclopedia of Type Strains, Phase III (KMG-III): the genomes of soil and plant-associated and newly described type strains.</title>
        <authorList>
            <person name="Whitman W."/>
        </authorList>
    </citation>
    <scope>NUCLEOTIDE SEQUENCE [LARGE SCALE GENOMIC DNA]</scope>
    <source>
        <strain evidence="1 2">CECT 8571</strain>
    </source>
</reference>
<sequence length="228" mass="26572">MAADTEESQAAKIIPFYAYHDKPPYMIDKVQAQGEYYDLVRYLNEVGQEFQFELRYLPRNRVERLLEQNQLDGPVLGVNPLWFNDPNEEVYLWTSPVFFDQDVFVSRAVAPFDFAGVDSLHGKQACLVLGNYYLGVTESIQRGVLRKVATARESVILEMLDLGRCDFGIISLSLLRYFQEQHQWQGRYHVAQTPHDTFARRILVPRTQSALHHYLLQHLTQWPNHRAN</sequence>
<dbReference type="EMBL" id="JACHXZ010000001">
    <property type="protein sequence ID" value="MBB3167411.1"/>
    <property type="molecule type" value="Genomic_DNA"/>
</dbReference>
<accession>A0A839UKW7</accession>
<dbReference type="RefSeq" id="WP_183908105.1">
    <property type="nucleotide sequence ID" value="NZ_JACHXZ010000001.1"/>
</dbReference>
<organism evidence="1 2">
    <name type="scientific">Simiduia aestuariiviva</name>
    <dbReference type="NCBI Taxonomy" id="1510459"/>
    <lineage>
        <taxon>Bacteria</taxon>
        <taxon>Pseudomonadati</taxon>
        <taxon>Pseudomonadota</taxon>
        <taxon>Gammaproteobacteria</taxon>
        <taxon>Cellvibrionales</taxon>
        <taxon>Cellvibrionaceae</taxon>
        <taxon>Simiduia</taxon>
    </lineage>
</organism>
<gene>
    <name evidence="1" type="ORF">FHS30_000587</name>
</gene>
<dbReference type="Gene3D" id="3.40.190.10">
    <property type="entry name" value="Periplasmic binding protein-like II"/>
    <property type="match status" value="2"/>
</dbReference>
<dbReference type="Proteomes" id="UP000559987">
    <property type="component" value="Unassembled WGS sequence"/>
</dbReference>